<dbReference type="PANTHER" id="PTHR12905">
    <property type="entry name" value="METALLOPHOSPHOESTERASE"/>
    <property type="match status" value="1"/>
</dbReference>
<dbReference type="GeneID" id="26303512"/>
<evidence type="ECO:0000256" key="4">
    <source>
        <dbReference type="ARBA" id="ARBA00023242"/>
    </source>
</evidence>
<dbReference type="SUPFAM" id="SSF50978">
    <property type="entry name" value="WD40 repeat-like"/>
    <property type="match status" value="1"/>
</dbReference>
<dbReference type="Pfam" id="PF08154">
    <property type="entry name" value="NLE"/>
    <property type="match status" value="1"/>
</dbReference>
<dbReference type="AlphaFoldDB" id="A0A081CCD6"/>
<dbReference type="InterPro" id="IPR036322">
    <property type="entry name" value="WD40_repeat_dom_sf"/>
</dbReference>
<evidence type="ECO:0000256" key="6">
    <source>
        <dbReference type="SAM" id="MobiDB-lite"/>
    </source>
</evidence>
<dbReference type="Gene3D" id="2.130.10.10">
    <property type="entry name" value="YVTN repeat-like/Quinoprotein amine dehydrogenase"/>
    <property type="match status" value="1"/>
</dbReference>
<dbReference type="SUPFAM" id="SSF56300">
    <property type="entry name" value="Metallo-dependent phosphatases"/>
    <property type="match status" value="1"/>
</dbReference>
<feature type="region of interest" description="Disordered" evidence="6">
    <location>
        <begin position="520"/>
        <end position="559"/>
    </location>
</feature>
<dbReference type="Pfam" id="PF00149">
    <property type="entry name" value="Metallophos"/>
    <property type="match status" value="1"/>
</dbReference>
<dbReference type="InterPro" id="IPR012972">
    <property type="entry name" value="NLE"/>
</dbReference>
<comment type="subcellular location">
    <subcellularLocation>
        <location evidence="1">Nucleus</location>
        <location evidence="1">Nucleolus</location>
    </subcellularLocation>
</comment>
<dbReference type="RefSeq" id="XP_014657272.1">
    <property type="nucleotide sequence ID" value="XM_014801786.1"/>
</dbReference>
<proteinExistence type="predicted"/>
<feature type="domain" description="Calcineurin-like phosphoesterase" evidence="7">
    <location>
        <begin position="27"/>
        <end position="232"/>
    </location>
</feature>
<reference evidence="9" key="1">
    <citation type="submission" date="2014-07" db="EMBL/GenBank/DDBJ databases">
        <title>Draft genome sequence of the yeast Pseudozyma antarctica JCM 10317 known as a producer of lipase B which used in a wide range of industrial applications.</title>
        <authorList>
            <person name="Morita T."/>
            <person name="Saika A."/>
            <person name="Koike H."/>
        </authorList>
    </citation>
    <scope>NUCLEOTIDE SEQUENCE</scope>
    <source>
        <strain evidence="9">JCM 10317</strain>
    </source>
</reference>
<dbReference type="InterPro" id="IPR015943">
    <property type="entry name" value="WD40/YVTN_repeat-like_dom_sf"/>
</dbReference>
<dbReference type="Pfam" id="PF00400">
    <property type="entry name" value="WD40"/>
    <property type="match status" value="2"/>
</dbReference>
<evidence type="ECO:0000259" key="7">
    <source>
        <dbReference type="Pfam" id="PF00149"/>
    </source>
</evidence>
<keyword evidence="4" id="KW-0539">Nucleus</keyword>
<keyword evidence="3" id="KW-0677">Repeat</keyword>
<organism evidence="9">
    <name type="scientific">Pseudozyma antarctica</name>
    <name type="common">Yeast</name>
    <name type="synonym">Candida antarctica</name>
    <dbReference type="NCBI Taxonomy" id="84753"/>
    <lineage>
        <taxon>Eukaryota</taxon>
        <taxon>Fungi</taxon>
        <taxon>Dikarya</taxon>
        <taxon>Basidiomycota</taxon>
        <taxon>Ustilaginomycotina</taxon>
        <taxon>Ustilaginomycetes</taxon>
        <taxon>Ustilaginales</taxon>
        <taxon>Ustilaginaceae</taxon>
        <taxon>Moesziomyces</taxon>
    </lineage>
</organism>
<dbReference type="PROSITE" id="PS50082">
    <property type="entry name" value="WD_REPEATS_2"/>
    <property type="match status" value="1"/>
</dbReference>
<dbReference type="GO" id="GO:0016787">
    <property type="term" value="F:hydrolase activity"/>
    <property type="evidence" value="ECO:0007669"/>
    <property type="project" value="InterPro"/>
</dbReference>
<dbReference type="InterPro" id="IPR029052">
    <property type="entry name" value="Metallo-depent_PP-like"/>
</dbReference>
<evidence type="ECO:0000256" key="3">
    <source>
        <dbReference type="ARBA" id="ARBA00022737"/>
    </source>
</evidence>
<evidence type="ECO:0000313" key="10">
    <source>
        <dbReference type="Proteomes" id="UP000053758"/>
    </source>
</evidence>
<name>A0A081CCD6_PSEA2</name>
<feature type="repeat" description="WD" evidence="5">
    <location>
        <begin position="677"/>
        <end position="720"/>
    </location>
</feature>
<evidence type="ECO:0000259" key="8">
    <source>
        <dbReference type="Pfam" id="PF08154"/>
    </source>
</evidence>
<accession>A0A081CCD6</accession>
<dbReference type="GO" id="GO:0005730">
    <property type="term" value="C:nucleolus"/>
    <property type="evidence" value="ECO:0007669"/>
    <property type="project" value="UniProtKB-SubCell"/>
</dbReference>
<dbReference type="EMBL" id="DF830072">
    <property type="protein sequence ID" value="GAK64332.1"/>
    <property type="molecule type" value="Genomic_DNA"/>
</dbReference>
<protein>
    <submittedName>
        <fullName evidence="9">WD40 repeat-like protein</fullName>
    </submittedName>
</protein>
<evidence type="ECO:0000313" key="9">
    <source>
        <dbReference type="EMBL" id="GAK64332.1"/>
    </source>
</evidence>
<evidence type="ECO:0000256" key="5">
    <source>
        <dbReference type="PROSITE-ProRule" id="PRU00221"/>
    </source>
</evidence>
<evidence type="ECO:0000256" key="2">
    <source>
        <dbReference type="ARBA" id="ARBA00022574"/>
    </source>
</evidence>
<dbReference type="InterPro" id="IPR051693">
    <property type="entry name" value="UPF0046_metallophosphoest"/>
</dbReference>
<dbReference type="InterPro" id="IPR001680">
    <property type="entry name" value="WD40_rpt"/>
</dbReference>
<gene>
    <name evidence="9" type="ORF">PAN0_005d2545</name>
</gene>
<dbReference type="PROSITE" id="PS00678">
    <property type="entry name" value="WD_REPEATS_1"/>
    <property type="match status" value="1"/>
</dbReference>
<feature type="domain" description="NLE" evidence="8">
    <location>
        <begin position="291"/>
        <end position="356"/>
    </location>
</feature>
<dbReference type="InterPro" id="IPR004843">
    <property type="entry name" value="Calcineurin-like_PHP"/>
</dbReference>
<dbReference type="HOGENOM" id="CLU_366371_0_0_1"/>
<evidence type="ECO:0000256" key="1">
    <source>
        <dbReference type="ARBA" id="ARBA00004604"/>
    </source>
</evidence>
<dbReference type="InterPro" id="IPR019775">
    <property type="entry name" value="WD40_repeat_CS"/>
</dbReference>
<keyword evidence="2 5" id="KW-0853">WD repeat</keyword>
<dbReference type="PANTHER" id="PTHR12905:SF0">
    <property type="entry name" value="CALCINEURIN-LIKE PHOSPHOESTERASE DOMAIN-CONTAINING PROTEIN"/>
    <property type="match status" value="1"/>
</dbReference>
<keyword evidence="10" id="KW-1185">Reference proteome</keyword>
<dbReference type="Gene3D" id="3.60.21.10">
    <property type="match status" value="1"/>
</dbReference>
<dbReference type="SMART" id="SM00320">
    <property type="entry name" value="WD40"/>
    <property type="match status" value="6"/>
</dbReference>
<dbReference type="Proteomes" id="UP000053758">
    <property type="component" value="Unassembled WGS sequence"/>
</dbReference>
<sequence>MTEPRVYTHYTTAPAAPGGEWVRFVLLSDTHSQTTAVPDGDVLLHAGDLTTLGEPADLERQIAWLESLPHGVKVITAGNHDFCTAPGDWHDTRGRELDNKYGVAHDAAAPLKAARMLEACGMQVLLGATSTFVVERPETRHYEWSVYGSPWSPEFERWAWNYTPAQAKKIYESVGHVDILITHTPPYELGGLDKIHDGTSVGCKELTRRLTAPRHHKDALRPKLHVFGHIHEARGTNVLQHEEGETVLVNAALVEYDQDLWNTQRKFSYDVVAHDVPMASSSTAAAEATVPIMLTTTLDEYAIPSGPYMVPVSWRRTHLSTLVNKLVASSSSGLTTVPFDFIIDSTLLRSSLGEFLESSGLTAESTLAIEYVRSTLPPTRLAAFEHDDWVASVDCTRNALYMTAGFDGSVRVFEPTDAQNAVHTFSTVNKAAVQGGRNTALTKAKWTPQGEIVTGGMDGGVQMWSVQQEDGWRSARKWGGTAHNAPVADVDVAQGPAGVSVLSAGWDGIVALWDDVASTTTAGNNDDDDDSDDGAKRRKTASGAAKSTRGARTAGTKEPTMVLWHAAPAAHAATGAKNVFTSASRVSSVLFERTPAGRDSNRAWSAGYNGLKGWDLSSGGTLHTSLSMPTSTAETRPITALAQLGPTALVAGATDRAMQIFDIRTDATTAALGVAITNAHRGAVDALSAHPTSTVMFASASSADSHVKVWDTRSSRKPLFVLGTAGAEGVLALDWSNDGQQLVAGGKDKRITVYRGTNIGV</sequence>
<dbReference type="CDD" id="cd07379">
    <property type="entry name" value="MPP_239FB"/>
    <property type="match status" value="1"/>
</dbReference>